<evidence type="ECO:0000256" key="5">
    <source>
        <dbReference type="SAM" id="MobiDB-lite"/>
    </source>
</evidence>
<evidence type="ECO:0000313" key="6">
    <source>
        <dbReference type="EMBL" id="KAI1514438.1"/>
    </source>
</evidence>
<keyword evidence="3" id="KW-0804">Transcription</keyword>
<dbReference type="InterPro" id="IPR007811">
    <property type="entry name" value="RPC4"/>
</dbReference>
<evidence type="ECO:0000256" key="1">
    <source>
        <dbReference type="ARBA" id="ARBA00004123"/>
    </source>
</evidence>
<evidence type="ECO:0000256" key="3">
    <source>
        <dbReference type="ARBA" id="ARBA00023163"/>
    </source>
</evidence>
<feature type="compositionally biased region" description="Basic and acidic residues" evidence="5">
    <location>
        <begin position="315"/>
        <end position="335"/>
    </location>
</feature>
<organism evidence="6 7">
    <name type="scientific">Pyrenophora tritici-repentis</name>
    <dbReference type="NCBI Taxonomy" id="45151"/>
    <lineage>
        <taxon>Eukaryota</taxon>
        <taxon>Fungi</taxon>
        <taxon>Dikarya</taxon>
        <taxon>Ascomycota</taxon>
        <taxon>Pezizomycotina</taxon>
        <taxon>Dothideomycetes</taxon>
        <taxon>Pleosporomycetidae</taxon>
        <taxon>Pleosporales</taxon>
        <taxon>Pleosporineae</taxon>
        <taxon>Pleosporaceae</taxon>
        <taxon>Pyrenophora</taxon>
    </lineage>
</organism>
<dbReference type="PANTHER" id="PTHR13408:SF0">
    <property type="entry name" value="DNA-DIRECTED RNA POLYMERASE III SUBUNIT RPC4"/>
    <property type="match status" value="1"/>
</dbReference>
<evidence type="ECO:0000313" key="7">
    <source>
        <dbReference type="Proteomes" id="UP000249757"/>
    </source>
</evidence>
<feature type="compositionally biased region" description="Basic and acidic residues" evidence="5">
    <location>
        <begin position="257"/>
        <end position="276"/>
    </location>
</feature>
<feature type="compositionally biased region" description="Gly residues" evidence="5">
    <location>
        <begin position="222"/>
        <end position="237"/>
    </location>
</feature>
<keyword evidence="7" id="KW-1185">Reference proteome</keyword>
<dbReference type="GO" id="GO:0005666">
    <property type="term" value="C:RNA polymerase III complex"/>
    <property type="evidence" value="ECO:0007669"/>
    <property type="project" value="InterPro"/>
</dbReference>
<feature type="compositionally biased region" description="Polar residues" evidence="5">
    <location>
        <begin position="55"/>
        <end position="75"/>
    </location>
</feature>
<comment type="subcellular location">
    <subcellularLocation>
        <location evidence="1">Nucleus</location>
    </subcellularLocation>
</comment>
<dbReference type="EMBL" id="NRDI02000008">
    <property type="protein sequence ID" value="KAI1514438.1"/>
    <property type="molecule type" value="Genomic_DNA"/>
</dbReference>
<dbReference type="PANTHER" id="PTHR13408">
    <property type="entry name" value="DNA-DIRECTED RNA POLYMERASE III"/>
    <property type="match status" value="1"/>
</dbReference>
<sequence>MAPRGQSSTRARGSARGGANAARPSASDATPQTTATDQTAEQVESDSKPAVTGEGITTTTESQASVQAGTSTETSVRPPAQRLGSLQGSVPPSRSASPAVRGRGGTSRGKRGVKLPSFTGRRSKEERDAMVQEQTARDRERTKEQIAADEKKRRDMEYARKREDKRKNFRGGYSGVATGPFSLGSSKEDRKNNSRPGYSGFGSGFGSGSGSRAERVKNEDGSYGGSGHQSTRGGGGSSTKREDGGLVSSEEEEEDTEVHQPRMNIDELKISSDDFAGKAPEPTSMAQLPVRAGRKEHQERKPGYNTEASTAKVLEQAEGKTPKLKSESKEVKVEGGSDDETMSDAGKTGLPDAPALKQDPSVEHRPKPKTTDPAQPAFQTDDDRAEWERIQLHRRLIIAEFGPTETPEVDSSGDAVMAGTAEKPTVRTNNVYLFQIPPLMPEVEASIKKEAPDPKPEAKIKLEEGGFSDPTAKPTSVRFGSGLVGKLRVHKSGRTTLDWGGTSFEVTDVRAGSGSRQEVVSMEFTPENQRSAPEDAGDAYSLGPVKGKFVVTPDLETMFK</sequence>
<comment type="caution">
    <text evidence="6">The sequence shown here is derived from an EMBL/GenBank/DDBJ whole genome shotgun (WGS) entry which is preliminary data.</text>
</comment>
<accession>A0A922T0G2</accession>
<evidence type="ECO:0000256" key="2">
    <source>
        <dbReference type="ARBA" id="ARBA00022478"/>
    </source>
</evidence>
<keyword evidence="2" id="KW-0240">DNA-directed RNA polymerase</keyword>
<feature type="region of interest" description="Disordered" evidence="5">
    <location>
        <begin position="510"/>
        <end position="543"/>
    </location>
</feature>
<dbReference type="GO" id="GO:0042797">
    <property type="term" value="P:tRNA transcription by RNA polymerase III"/>
    <property type="evidence" value="ECO:0007669"/>
    <property type="project" value="TreeGrafter"/>
</dbReference>
<feature type="compositionally biased region" description="Gly residues" evidence="5">
    <location>
        <begin position="199"/>
        <end position="209"/>
    </location>
</feature>
<dbReference type="Pfam" id="PF05132">
    <property type="entry name" value="RNA_pol_Rpc4"/>
    <property type="match status" value="1"/>
</dbReference>
<evidence type="ECO:0000256" key="4">
    <source>
        <dbReference type="ARBA" id="ARBA00023242"/>
    </source>
</evidence>
<dbReference type="AlphaFoldDB" id="A0A922T0G2"/>
<proteinExistence type="predicted"/>
<reference evidence="7" key="1">
    <citation type="journal article" date="2022" name="Microb. Genom.">
        <title>A global pangenome for the wheat fungal pathogen Pyrenophora tritici-repentis and prediction of effector protein structural homology.</title>
        <authorList>
            <person name="Moolhuijzen P.M."/>
            <person name="See P.T."/>
            <person name="Shi G."/>
            <person name="Powell H.R."/>
            <person name="Cockram J."/>
            <person name="Jorgensen L.N."/>
            <person name="Benslimane H."/>
            <person name="Strelkov S.E."/>
            <person name="Turner J."/>
            <person name="Liu Z."/>
            <person name="Moffat C.S."/>
        </authorList>
    </citation>
    <scope>NUCLEOTIDE SEQUENCE [LARGE SCALE GENOMIC DNA]</scope>
</reference>
<dbReference type="Proteomes" id="UP000249757">
    <property type="component" value="Unassembled WGS sequence"/>
</dbReference>
<protein>
    <submittedName>
        <fullName evidence="6">RNA polymerase III RPC4</fullName>
    </submittedName>
</protein>
<name>A0A922T0G2_9PLEO</name>
<dbReference type="GO" id="GO:0003677">
    <property type="term" value="F:DNA binding"/>
    <property type="evidence" value="ECO:0007669"/>
    <property type="project" value="InterPro"/>
</dbReference>
<feature type="compositionally biased region" description="Basic and acidic residues" evidence="5">
    <location>
        <begin position="122"/>
        <end position="166"/>
    </location>
</feature>
<keyword evidence="4" id="KW-0539">Nucleus</keyword>
<feature type="compositionally biased region" description="Low complexity" evidence="5">
    <location>
        <begin position="88"/>
        <end position="101"/>
    </location>
</feature>
<feature type="region of interest" description="Disordered" evidence="5">
    <location>
        <begin position="1"/>
        <end position="386"/>
    </location>
</feature>
<feature type="compositionally biased region" description="Basic and acidic residues" evidence="5">
    <location>
        <begin position="293"/>
        <end position="302"/>
    </location>
</feature>
<feature type="compositionally biased region" description="Low complexity" evidence="5">
    <location>
        <begin position="1"/>
        <end position="40"/>
    </location>
</feature>
<gene>
    <name evidence="6" type="ORF">Ptr86124_007068</name>
</gene>